<keyword evidence="3" id="KW-0597">Phosphoprotein</keyword>
<feature type="domain" description="Protein kinase" evidence="10">
    <location>
        <begin position="661"/>
        <end position="797"/>
    </location>
</feature>
<keyword evidence="6" id="KW-0418">Kinase</keyword>
<dbReference type="PROSITE" id="PS50195">
    <property type="entry name" value="PX"/>
    <property type="match status" value="1"/>
</dbReference>
<evidence type="ECO:0000313" key="13">
    <source>
        <dbReference type="Proteomes" id="UP001145021"/>
    </source>
</evidence>
<evidence type="ECO:0000259" key="11">
    <source>
        <dbReference type="PROSITE" id="PS50195"/>
    </source>
</evidence>
<dbReference type="Pfam" id="PF00069">
    <property type="entry name" value="Pkinase"/>
    <property type="match status" value="1"/>
</dbReference>
<feature type="binding site" evidence="8">
    <location>
        <position position="690"/>
    </location>
    <ligand>
        <name>ATP</name>
        <dbReference type="ChEBI" id="CHEBI:30616"/>
    </ligand>
</feature>
<dbReference type="GO" id="GO:0035091">
    <property type="term" value="F:phosphatidylinositol binding"/>
    <property type="evidence" value="ECO:0007669"/>
    <property type="project" value="InterPro"/>
</dbReference>
<dbReference type="SUPFAM" id="SSF56112">
    <property type="entry name" value="Protein kinase-like (PK-like)"/>
    <property type="match status" value="1"/>
</dbReference>
<dbReference type="PROSITE" id="PS50011">
    <property type="entry name" value="PROTEIN_KINASE_DOM"/>
    <property type="match status" value="1"/>
</dbReference>
<dbReference type="InterPro" id="IPR008271">
    <property type="entry name" value="Ser/Thr_kinase_AS"/>
</dbReference>
<dbReference type="InterPro" id="IPR001683">
    <property type="entry name" value="PX_dom"/>
</dbReference>
<keyword evidence="5 8" id="KW-0547">Nucleotide-binding</keyword>
<dbReference type="Proteomes" id="UP001145021">
    <property type="component" value="Unassembled WGS sequence"/>
</dbReference>
<evidence type="ECO:0000256" key="6">
    <source>
        <dbReference type="ARBA" id="ARBA00022777"/>
    </source>
</evidence>
<feature type="compositionally biased region" description="Polar residues" evidence="9">
    <location>
        <begin position="44"/>
        <end position="53"/>
    </location>
</feature>
<proteinExistence type="inferred from homology"/>
<dbReference type="PROSITE" id="PS00107">
    <property type="entry name" value="PROTEIN_KINASE_ATP"/>
    <property type="match status" value="1"/>
</dbReference>
<dbReference type="SUPFAM" id="SSF64268">
    <property type="entry name" value="PX domain"/>
    <property type="match status" value="1"/>
</dbReference>
<gene>
    <name evidence="12" type="ORF">LPJ64_005705</name>
</gene>
<dbReference type="InterPro" id="IPR000719">
    <property type="entry name" value="Prot_kinase_dom"/>
</dbReference>
<dbReference type="InterPro" id="IPR017441">
    <property type="entry name" value="Protein_kinase_ATP_BS"/>
</dbReference>
<evidence type="ECO:0000256" key="4">
    <source>
        <dbReference type="ARBA" id="ARBA00022679"/>
    </source>
</evidence>
<dbReference type="CDD" id="cd06093">
    <property type="entry name" value="PX_domain"/>
    <property type="match status" value="1"/>
</dbReference>
<dbReference type="Gene3D" id="1.10.510.10">
    <property type="entry name" value="Transferase(Phosphotransferase) domain 1"/>
    <property type="match status" value="1"/>
</dbReference>
<comment type="caution">
    <text evidence="12">The sequence shown here is derived from an EMBL/GenBank/DDBJ whole genome shotgun (WGS) entry which is preliminary data.</text>
</comment>
<keyword evidence="2" id="KW-0723">Serine/threonine-protein kinase</keyword>
<accession>A0A9W8CG53</accession>
<feature type="compositionally biased region" description="Low complexity" evidence="9">
    <location>
        <begin position="522"/>
        <end position="531"/>
    </location>
</feature>
<name>A0A9W8CG53_9FUNG</name>
<evidence type="ECO:0000256" key="1">
    <source>
        <dbReference type="ARBA" id="ARBA00009903"/>
    </source>
</evidence>
<evidence type="ECO:0000256" key="8">
    <source>
        <dbReference type="PROSITE-ProRule" id="PRU10141"/>
    </source>
</evidence>
<evidence type="ECO:0000313" key="12">
    <source>
        <dbReference type="EMBL" id="KAJ1642453.1"/>
    </source>
</evidence>
<sequence>METNANVPSALRHLLARGTQQQQQIQQQQQHYQQGYNHNHSHNHTLNYNSGIDNGNSIMHNTYANQSAISSAATLQSPSPTQKLSSAKSTGNLKSGSSLGAWLSKYHLRPGGGARVPAKVSHGSTSSIGSSSQEYPAAAAVITSDENSQSSHNSMAFSAFITSVETREANGNGGPGELRMGGLRMGRKRFLVYRIQVTGNKGQWWVARRYSEFHELFQTLRRLFPQQSHQWNDLFPSKRLIPGLSSSADSVLHRREKLNSFLRALTQDASVCQCSTMQQFLHDDPIDAESVPLAERMAADNESEKHKYNGIQPLFHSGQAQQQQASKRSISSGNVLPNIDHTALYAQWQVPLPDKWQTIAPKVAPKGRESLERMASMPSLKSGSASRPQFDYSIPMPTVPQTAIHGYASLGHATGRSAKQQQQQQNPPAAEPIHMHRKISDPLEYASAEKRPNNTMPHSMRKKYGLRRNLQYRGDRIDMEGFPAPNSAGDQISHSAGRPPDTAATLMPVDSDYVMVDDESHGNNNNNGNNNMDIDRTLRSGSIDSDHDESIGRCDALGNKRGRTLAAPRRTPLGGIGKNRRLPNDDIAIVSAKSQMRSGKKQHSATTTAAPSVFKRKPGSDDGNDGDANDRNDESRADIDADGTGRSPHMNGPQKVSLDDFQLLSIIGKGSYGKVMLARYKDTGKVMAIKVISKSKLRGRPNEIRRVMSERKVLERTVRHPFLVGLQCAFQTKEKLFFCLDYVNGGELFFHLQRERRFGENRARFYAAEIASALAYLHSMDVVYRDLKPENCLLDAR</sequence>
<evidence type="ECO:0000256" key="3">
    <source>
        <dbReference type="ARBA" id="ARBA00022553"/>
    </source>
</evidence>
<evidence type="ECO:0000259" key="10">
    <source>
        <dbReference type="PROSITE" id="PS50011"/>
    </source>
</evidence>
<feature type="non-terminal residue" evidence="12">
    <location>
        <position position="797"/>
    </location>
</feature>
<feature type="region of interest" description="Disordered" evidence="9">
    <location>
        <begin position="71"/>
        <end position="93"/>
    </location>
</feature>
<keyword evidence="4" id="KW-0808">Transferase</keyword>
<evidence type="ECO:0000256" key="7">
    <source>
        <dbReference type="ARBA" id="ARBA00022840"/>
    </source>
</evidence>
<dbReference type="EMBL" id="JANBOH010000398">
    <property type="protein sequence ID" value="KAJ1642453.1"/>
    <property type="molecule type" value="Genomic_DNA"/>
</dbReference>
<dbReference type="Gene3D" id="3.30.200.20">
    <property type="entry name" value="Phosphorylase Kinase, domain 1"/>
    <property type="match status" value="1"/>
</dbReference>
<reference evidence="12" key="1">
    <citation type="submission" date="2022-07" db="EMBL/GenBank/DDBJ databases">
        <title>Phylogenomic reconstructions and comparative analyses of Kickxellomycotina fungi.</title>
        <authorList>
            <person name="Reynolds N.K."/>
            <person name="Stajich J.E."/>
            <person name="Barry K."/>
            <person name="Grigoriev I.V."/>
            <person name="Crous P."/>
            <person name="Smith M.E."/>
        </authorList>
    </citation>
    <scope>NUCLEOTIDE SEQUENCE</scope>
    <source>
        <strain evidence="12">NBRC 105413</strain>
    </source>
</reference>
<feature type="compositionally biased region" description="Basic and acidic residues" evidence="9">
    <location>
        <begin position="628"/>
        <end position="639"/>
    </location>
</feature>
<evidence type="ECO:0008006" key="14">
    <source>
        <dbReference type="Google" id="ProtNLM"/>
    </source>
</evidence>
<protein>
    <recommendedName>
        <fullName evidence="14">Protein kinase domain-containing protein</fullName>
    </recommendedName>
</protein>
<feature type="compositionally biased region" description="Basic and acidic residues" evidence="9">
    <location>
        <begin position="533"/>
        <end position="552"/>
    </location>
</feature>
<dbReference type="FunFam" id="3.30.200.20:FF:000103">
    <property type="entry name" value="Protein kinase C"/>
    <property type="match status" value="1"/>
</dbReference>
<feature type="region of interest" description="Disordered" evidence="9">
    <location>
        <begin position="413"/>
        <end position="433"/>
    </location>
</feature>
<dbReference type="Pfam" id="PF00787">
    <property type="entry name" value="PX"/>
    <property type="match status" value="1"/>
</dbReference>
<keyword evidence="7 8" id="KW-0067">ATP-binding</keyword>
<keyword evidence="13" id="KW-1185">Reference proteome</keyword>
<dbReference type="Gene3D" id="3.30.1520.10">
    <property type="entry name" value="Phox-like domain"/>
    <property type="match status" value="1"/>
</dbReference>
<dbReference type="InterPro" id="IPR011009">
    <property type="entry name" value="Kinase-like_dom_sf"/>
</dbReference>
<dbReference type="PANTHER" id="PTHR24351">
    <property type="entry name" value="RIBOSOMAL PROTEIN S6 KINASE"/>
    <property type="match status" value="1"/>
</dbReference>
<dbReference type="AlphaFoldDB" id="A0A9W8CG53"/>
<dbReference type="InterPro" id="IPR036871">
    <property type="entry name" value="PX_dom_sf"/>
</dbReference>
<evidence type="ECO:0000256" key="5">
    <source>
        <dbReference type="ARBA" id="ARBA00022741"/>
    </source>
</evidence>
<dbReference type="SMART" id="SM00220">
    <property type="entry name" value="S_TKc"/>
    <property type="match status" value="1"/>
</dbReference>
<dbReference type="PROSITE" id="PS00108">
    <property type="entry name" value="PROTEIN_KINASE_ST"/>
    <property type="match status" value="1"/>
</dbReference>
<organism evidence="12 13">
    <name type="scientific">Coemansia asiatica</name>
    <dbReference type="NCBI Taxonomy" id="1052880"/>
    <lineage>
        <taxon>Eukaryota</taxon>
        <taxon>Fungi</taxon>
        <taxon>Fungi incertae sedis</taxon>
        <taxon>Zoopagomycota</taxon>
        <taxon>Kickxellomycotina</taxon>
        <taxon>Kickxellomycetes</taxon>
        <taxon>Kickxellales</taxon>
        <taxon>Kickxellaceae</taxon>
        <taxon>Coemansia</taxon>
    </lineage>
</organism>
<dbReference type="GO" id="GO:0004674">
    <property type="term" value="F:protein serine/threonine kinase activity"/>
    <property type="evidence" value="ECO:0007669"/>
    <property type="project" value="UniProtKB-KW"/>
</dbReference>
<feature type="region of interest" description="Disordered" evidence="9">
    <location>
        <begin position="30"/>
        <end position="53"/>
    </location>
</feature>
<comment type="similarity">
    <text evidence="1">Belongs to the protein kinase superfamily. AGC Ser/Thr protein kinase family.</text>
</comment>
<evidence type="ECO:0000256" key="2">
    <source>
        <dbReference type="ARBA" id="ARBA00022527"/>
    </source>
</evidence>
<dbReference type="SMART" id="SM00312">
    <property type="entry name" value="PX"/>
    <property type="match status" value="1"/>
</dbReference>
<dbReference type="FunFam" id="1.10.510.10:FF:000512">
    <property type="entry name" value="AKT serine/threonine kinase 1"/>
    <property type="match status" value="1"/>
</dbReference>
<feature type="region of interest" description="Disordered" evidence="9">
    <location>
        <begin position="521"/>
        <end position="655"/>
    </location>
</feature>
<dbReference type="GO" id="GO:0005524">
    <property type="term" value="F:ATP binding"/>
    <property type="evidence" value="ECO:0007669"/>
    <property type="project" value="UniProtKB-UniRule"/>
</dbReference>
<feature type="domain" description="PX" evidence="11">
    <location>
        <begin position="171"/>
        <end position="288"/>
    </location>
</feature>
<evidence type="ECO:0000256" key="9">
    <source>
        <dbReference type="SAM" id="MobiDB-lite"/>
    </source>
</evidence>